<comment type="catalytic activity">
    <reaction evidence="9">
        <text>N-terminal L-cysteinyl-[protein] + acetyl-CoA = N-terminal N(alpha)-acetyl-L-cysteinyl-[protein] + CoA + H(+)</text>
        <dbReference type="Rhea" id="RHEA:50512"/>
        <dbReference type="Rhea" id="RHEA-COMP:12707"/>
        <dbReference type="Rhea" id="RHEA-COMP:12708"/>
        <dbReference type="ChEBI" id="CHEBI:15378"/>
        <dbReference type="ChEBI" id="CHEBI:57287"/>
        <dbReference type="ChEBI" id="CHEBI:57288"/>
        <dbReference type="ChEBI" id="CHEBI:65250"/>
        <dbReference type="ChEBI" id="CHEBI:133372"/>
        <dbReference type="EC" id="2.3.1.255"/>
    </reaction>
</comment>
<evidence type="ECO:0000256" key="9">
    <source>
        <dbReference type="ARBA" id="ARBA00049266"/>
    </source>
</evidence>
<dbReference type="InterPro" id="IPR016181">
    <property type="entry name" value="Acyl_CoA_acyltransferase"/>
</dbReference>
<feature type="compositionally biased region" description="Basic and acidic residues" evidence="11">
    <location>
        <begin position="148"/>
        <end position="157"/>
    </location>
</feature>
<comment type="catalytic activity">
    <reaction evidence="6">
        <text>N-terminal L-valyl-[protein] + acetyl-CoA = N-terminal N(alpha)-acetyl-L-valyl-[protein] + CoA + H(+)</text>
        <dbReference type="Rhea" id="RHEA:50508"/>
        <dbReference type="Rhea" id="RHEA-COMP:12705"/>
        <dbReference type="Rhea" id="RHEA-COMP:12706"/>
        <dbReference type="ChEBI" id="CHEBI:15378"/>
        <dbReference type="ChEBI" id="CHEBI:57287"/>
        <dbReference type="ChEBI" id="CHEBI:57288"/>
        <dbReference type="ChEBI" id="CHEBI:64741"/>
        <dbReference type="ChEBI" id="CHEBI:133371"/>
        <dbReference type="EC" id="2.3.1.255"/>
    </reaction>
</comment>
<dbReference type="GO" id="GO:1990190">
    <property type="term" value="F:protein-N-terminal-glutamate acetyltransferase activity"/>
    <property type="evidence" value="ECO:0007669"/>
    <property type="project" value="TreeGrafter"/>
</dbReference>
<dbReference type="Pfam" id="PF00583">
    <property type="entry name" value="Acetyltransf_1"/>
    <property type="match status" value="1"/>
</dbReference>
<dbReference type="AlphaFoldDB" id="A0A3M6V3Z5"/>
<keyword evidence="1" id="KW-0808">Transferase</keyword>
<evidence type="ECO:0000256" key="6">
    <source>
        <dbReference type="ARBA" id="ARBA00047805"/>
    </source>
</evidence>
<comment type="catalytic activity">
    <reaction evidence="7">
        <text>N-terminal glycyl-[protein] + acetyl-CoA = N-terminal N(alpha)-acetylglycyl-[protein] + CoA + H(+)</text>
        <dbReference type="Rhea" id="RHEA:50496"/>
        <dbReference type="Rhea" id="RHEA-COMP:12666"/>
        <dbReference type="Rhea" id="RHEA-COMP:12700"/>
        <dbReference type="ChEBI" id="CHEBI:15378"/>
        <dbReference type="ChEBI" id="CHEBI:57287"/>
        <dbReference type="ChEBI" id="CHEBI:57288"/>
        <dbReference type="ChEBI" id="CHEBI:64723"/>
        <dbReference type="ChEBI" id="CHEBI:133369"/>
        <dbReference type="EC" id="2.3.1.255"/>
    </reaction>
</comment>
<gene>
    <name evidence="13" type="ORF">pdam_00001452</name>
</gene>
<evidence type="ECO:0000256" key="11">
    <source>
        <dbReference type="SAM" id="MobiDB-lite"/>
    </source>
</evidence>
<evidence type="ECO:0000256" key="4">
    <source>
        <dbReference type="ARBA" id="ARBA00026110"/>
    </source>
</evidence>
<keyword evidence="14" id="KW-1185">Reference proteome</keyword>
<keyword evidence="2" id="KW-0012">Acyltransferase</keyword>
<dbReference type="GO" id="GO:0031415">
    <property type="term" value="C:NatA complex"/>
    <property type="evidence" value="ECO:0007669"/>
    <property type="project" value="InterPro"/>
</dbReference>
<dbReference type="PANTHER" id="PTHR23091:SF4">
    <property type="entry name" value="N-TERMINAL AMINO-ACID N(ALPHA)-ACETYLTRANSFERASE NATA"/>
    <property type="match status" value="1"/>
</dbReference>
<dbReference type="InterPro" id="IPR045047">
    <property type="entry name" value="Ard1-like"/>
</dbReference>
<protein>
    <recommendedName>
        <fullName evidence="4">N-terminal amino-acid N(alpha)-acetyltransferase NatA</fullName>
        <ecNumber evidence="4">2.3.1.255</ecNumber>
    </recommendedName>
</protein>
<reference evidence="13 14" key="1">
    <citation type="journal article" date="2018" name="Sci. Rep.">
        <title>Comparative analysis of the Pocillopora damicornis genome highlights role of immune system in coral evolution.</title>
        <authorList>
            <person name="Cunning R."/>
            <person name="Bay R.A."/>
            <person name="Gillette P."/>
            <person name="Baker A.C."/>
            <person name="Traylor-Knowles N."/>
        </authorList>
    </citation>
    <scope>NUCLEOTIDE SEQUENCE [LARGE SCALE GENOMIC DNA]</scope>
    <source>
        <strain evidence="13">RSMAS</strain>
        <tissue evidence="13">Whole animal</tissue>
    </source>
</reference>
<evidence type="ECO:0000256" key="7">
    <source>
        <dbReference type="ARBA" id="ARBA00047954"/>
    </source>
</evidence>
<name>A0A3M6V3Z5_POCDA</name>
<comment type="caution">
    <text evidence="13">The sequence shown here is derived from an EMBL/GenBank/DDBJ whole genome shotgun (WGS) entry which is preliminary data.</text>
</comment>
<feature type="domain" description="N-acetyltransferase" evidence="12">
    <location>
        <begin position="1"/>
        <end position="147"/>
    </location>
</feature>
<dbReference type="GO" id="GO:1990189">
    <property type="term" value="F:protein N-terminal-serine acetyltransferase activity"/>
    <property type="evidence" value="ECO:0007669"/>
    <property type="project" value="TreeGrafter"/>
</dbReference>
<dbReference type="Proteomes" id="UP000275408">
    <property type="component" value="Unassembled WGS sequence"/>
</dbReference>
<comment type="similarity">
    <text evidence="3">Belongs to the acetyltransferase family. ARD1 subfamily.</text>
</comment>
<dbReference type="OrthoDB" id="25586at2759"/>
<organism evidence="13 14">
    <name type="scientific">Pocillopora damicornis</name>
    <name type="common">Cauliflower coral</name>
    <name type="synonym">Millepora damicornis</name>
    <dbReference type="NCBI Taxonomy" id="46731"/>
    <lineage>
        <taxon>Eukaryota</taxon>
        <taxon>Metazoa</taxon>
        <taxon>Cnidaria</taxon>
        <taxon>Anthozoa</taxon>
        <taxon>Hexacorallia</taxon>
        <taxon>Scleractinia</taxon>
        <taxon>Astrocoeniina</taxon>
        <taxon>Pocilloporidae</taxon>
        <taxon>Pocillopora</taxon>
    </lineage>
</organism>
<comment type="catalytic activity">
    <reaction evidence="8">
        <text>N-terminal L-alanyl-[protein] + acetyl-CoA = N-terminal N(alpha)-acetyl-L-alanyl-[protein] + CoA + H(+)</text>
        <dbReference type="Rhea" id="RHEA:50500"/>
        <dbReference type="Rhea" id="RHEA-COMP:12701"/>
        <dbReference type="Rhea" id="RHEA-COMP:12702"/>
        <dbReference type="ChEBI" id="CHEBI:15378"/>
        <dbReference type="ChEBI" id="CHEBI:57287"/>
        <dbReference type="ChEBI" id="CHEBI:57288"/>
        <dbReference type="ChEBI" id="CHEBI:64718"/>
        <dbReference type="ChEBI" id="CHEBI:83683"/>
        <dbReference type="EC" id="2.3.1.255"/>
    </reaction>
</comment>
<evidence type="ECO:0000256" key="3">
    <source>
        <dbReference type="ARBA" id="ARBA00025786"/>
    </source>
</evidence>
<evidence type="ECO:0000256" key="1">
    <source>
        <dbReference type="ARBA" id="ARBA00022679"/>
    </source>
</evidence>
<proteinExistence type="inferred from homology"/>
<dbReference type="EMBL" id="RCHS01000141">
    <property type="protein sequence ID" value="RMX60597.1"/>
    <property type="molecule type" value="Genomic_DNA"/>
</dbReference>
<dbReference type="Gene3D" id="3.40.630.30">
    <property type="match status" value="1"/>
</dbReference>
<evidence type="ECO:0000259" key="12">
    <source>
        <dbReference type="PROSITE" id="PS51186"/>
    </source>
</evidence>
<dbReference type="CDD" id="cd04301">
    <property type="entry name" value="NAT_SF"/>
    <property type="match status" value="1"/>
</dbReference>
<evidence type="ECO:0000313" key="14">
    <source>
        <dbReference type="Proteomes" id="UP000275408"/>
    </source>
</evidence>
<evidence type="ECO:0000256" key="10">
    <source>
        <dbReference type="ARBA" id="ARBA00049434"/>
    </source>
</evidence>
<evidence type="ECO:0000256" key="8">
    <source>
        <dbReference type="ARBA" id="ARBA00048236"/>
    </source>
</evidence>
<dbReference type="InterPro" id="IPR000182">
    <property type="entry name" value="GNAT_dom"/>
</dbReference>
<accession>A0A3M6V3Z5</accession>
<evidence type="ECO:0000256" key="2">
    <source>
        <dbReference type="ARBA" id="ARBA00023315"/>
    </source>
</evidence>
<comment type="catalytic activity">
    <reaction evidence="5">
        <text>N-terminal L-seryl-[protein] + acetyl-CoA = N-terminal N(alpha)-acetyl-L-seryl-[protein] + CoA + H(+)</text>
        <dbReference type="Rhea" id="RHEA:50504"/>
        <dbReference type="Rhea" id="RHEA-COMP:12703"/>
        <dbReference type="Rhea" id="RHEA-COMP:12704"/>
        <dbReference type="ChEBI" id="CHEBI:15378"/>
        <dbReference type="ChEBI" id="CHEBI:57287"/>
        <dbReference type="ChEBI" id="CHEBI:57288"/>
        <dbReference type="ChEBI" id="CHEBI:64738"/>
        <dbReference type="ChEBI" id="CHEBI:83690"/>
        <dbReference type="EC" id="2.3.1.255"/>
    </reaction>
</comment>
<evidence type="ECO:0000256" key="5">
    <source>
        <dbReference type="ARBA" id="ARBA00047491"/>
    </source>
</evidence>
<evidence type="ECO:0000313" key="13">
    <source>
        <dbReference type="EMBL" id="RMX60597.1"/>
    </source>
</evidence>
<dbReference type="STRING" id="46731.A0A3M6V3Z5"/>
<comment type="catalytic activity">
    <reaction evidence="10">
        <text>N-terminal L-threonyl-[protein] + acetyl-CoA = N-terminal N(alpha)-acetyl-L-threonyl-[protein] + CoA + H(+)</text>
        <dbReference type="Rhea" id="RHEA:50516"/>
        <dbReference type="Rhea" id="RHEA-COMP:12709"/>
        <dbReference type="Rhea" id="RHEA-COMP:12710"/>
        <dbReference type="ChEBI" id="CHEBI:15378"/>
        <dbReference type="ChEBI" id="CHEBI:57287"/>
        <dbReference type="ChEBI" id="CHEBI:57288"/>
        <dbReference type="ChEBI" id="CHEBI:64739"/>
        <dbReference type="ChEBI" id="CHEBI:133375"/>
        <dbReference type="EC" id="2.3.1.255"/>
    </reaction>
</comment>
<dbReference type="EC" id="2.3.1.255" evidence="4"/>
<dbReference type="SUPFAM" id="SSF55729">
    <property type="entry name" value="Acyl-CoA N-acyltransferases (Nat)"/>
    <property type="match status" value="1"/>
</dbReference>
<sequence length="168" mass="19271">MNIRCATPEDLMNMQHCNLLCLPENYQMKYYFYHGLSWPQLSYVAEDEKGKIVGYVLAKMEEEPDEAVHGHITSLAVKRSHRRLGLAQKLMEQASRAMVECFNAQYVSLHENIAVAKGLEALNLGDQSKETEEKASEDSCRERKCCSYSRHAKEEPPSRCPRTTLEEK</sequence>
<dbReference type="PROSITE" id="PS51186">
    <property type="entry name" value="GNAT"/>
    <property type="match status" value="1"/>
</dbReference>
<dbReference type="PANTHER" id="PTHR23091">
    <property type="entry name" value="N-TERMINAL ACETYLTRANSFERASE"/>
    <property type="match status" value="1"/>
</dbReference>
<feature type="region of interest" description="Disordered" evidence="11">
    <location>
        <begin position="148"/>
        <end position="168"/>
    </location>
</feature>